<keyword evidence="1" id="KW-1133">Transmembrane helix</keyword>
<feature type="transmembrane region" description="Helical" evidence="1">
    <location>
        <begin position="50"/>
        <end position="69"/>
    </location>
</feature>
<name>A0A3Q9FRG4_9BACT</name>
<evidence type="ECO:0000313" key="2">
    <source>
        <dbReference type="EMBL" id="AZQ63002.1"/>
    </source>
</evidence>
<reference evidence="2 3" key="1">
    <citation type="submission" date="2018-12" db="EMBL/GenBank/DDBJ databases">
        <title>Flammeovirga pectinis sp. nov., isolated from the gut of the Korean scallop, Patinopecten yessoensis.</title>
        <authorList>
            <person name="Bae J.-W."/>
            <person name="Jeong Y.-S."/>
            <person name="Kang W."/>
        </authorList>
    </citation>
    <scope>NUCLEOTIDE SEQUENCE [LARGE SCALE GENOMIC DNA]</scope>
    <source>
        <strain evidence="2 3">L12M1</strain>
    </source>
</reference>
<evidence type="ECO:0008006" key="4">
    <source>
        <dbReference type="Google" id="ProtNLM"/>
    </source>
</evidence>
<sequence length="184" mass="21549">MTIKTKKYQLESNQYVKLGLIGVMKELWWFWFIPAAIVIIPSLIWPSSLWWMVGVGVLLSVLYILFWWAQFMGATQMEQSKMFFEKLSYEIDSRFIMMKRNAKEGMPVKWEMVKSAKMTDDAFVLMLGNDNVDANKLQKFFAQKLGMPLYLPYSIFTTEVQKGFMIKLLQRKGLVEVPETTKEA</sequence>
<dbReference type="KEGG" id="fll:EI427_12345"/>
<evidence type="ECO:0000256" key="1">
    <source>
        <dbReference type="SAM" id="Phobius"/>
    </source>
</evidence>
<organism evidence="2 3">
    <name type="scientific">Flammeovirga pectinis</name>
    <dbReference type="NCBI Taxonomy" id="2494373"/>
    <lineage>
        <taxon>Bacteria</taxon>
        <taxon>Pseudomonadati</taxon>
        <taxon>Bacteroidota</taxon>
        <taxon>Cytophagia</taxon>
        <taxon>Cytophagales</taxon>
        <taxon>Flammeovirgaceae</taxon>
        <taxon>Flammeovirga</taxon>
    </lineage>
</organism>
<dbReference type="EMBL" id="CP034562">
    <property type="protein sequence ID" value="AZQ63002.1"/>
    <property type="molecule type" value="Genomic_DNA"/>
</dbReference>
<dbReference type="OrthoDB" id="1352552at2"/>
<protein>
    <recommendedName>
        <fullName evidence="4">YcxB family protein</fullName>
    </recommendedName>
</protein>
<dbReference type="Proteomes" id="UP000267268">
    <property type="component" value="Chromosome 1"/>
</dbReference>
<keyword evidence="1" id="KW-0472">Membrane</keyword>
<dbReference type="RefSeq" id="WP_126615067.1">
    <property type="nucleotide sequence ID" value="NZ_CP034562.1"/>
</dbReference>
<keyword evidence="1" id="KW-0812">Transmembrane</keyword>
<proteinExistence type="predicted"/>
<dbReference type="AlphaFoldDB" id="A0A3Q9FRG4"/>
<accession>A0A3Q9FRG4</accession>
<gene>
    <name evidence="2" type="ORF">EI427_12345</name>
</gene>
<feature type="transmembrane region" description="Helical" evidence="1">
    <location>
        <begin position="27"/>
        <end position="44"/>
    </location>
</feature>
<keyword evidence="3" id="KW-1185">Reference proteome</keyword>
<evidence type="ECO:0000313" key="3">
    <source>
        <dbReference type="Proteomes" id="UP000267268"/>
    </source>
</evidence>